<evidence type="ECO:0000313" key="1">
    <source>
        <dbReference type="EMBL" id="MEQ2454991.1"/>
    </source>
</evidence>
<organism evidence="1 2">
    <name type="scientific">Flavonifractor hominis</name>
    <dbReference type="NCBI Taxonomy" id="3133178"/>
    <lineage>
        <taxon>Bacteria</taxon>
        <taxon>Bacillati</taxon>
        <taxon>Bacillota</taxon>
        <taxon>Clostridia</taxon>
        <taxon>Eubacteriales</taxon>
        <taxon>Oscillospiraceae</taxon>
        <taxon>Flavonifractor</taxon>
    </lineage>
</organism>
<accession>A0ABV1EK86</accession>
<sequence length="48" mass="5576">MKQNETKKEYGRQAGYELLRHGAVPASVVRQYWKGSPWSALWAMNRPV</sequence>
<dbReference type="RefSeq" id="WP_349138666.1">
    <property type="nucleotide sequence ID" value="NZ_JBBMFT010000001.1"/>
</dbReference>
<dbReference type="Proteomes" id="UP001440599">
    <property type="component" value="Unassembled WGS sequence"/>
</dbReference>
<protein>
    <recommendedName>
        <fullName evidence="3">Transposase</fullName>
    </recommendedName>
</protein>
<dbReference type="EMBL" id="JBBMFT010000001">
    <property type="protein sequence ID" value="MEQ2454991.1"/>
    <property type="molecule type" value="Genomic_DNA"/>
</dbReference>
<gene>
    <name evidence="1" type="ORF">WMO45_00495</name>
</gene>
<evidence type="ECO:0008006" key="3">
    <source>
        <dbReference type="Google" id="ProtNLM"/>
    </source>
</evidence>
<evidence type="ECO:0000313" key="2">
    <source>
        <dbReference type="Proteomes" id="UP001440599"/>
    </source>
</evidence>
<name>A0ABV1EK86_9FIRM</name>
<keyword evidence="2" id="KW-1185">Reference proteome</keyword>
<proteinExistence type="predicted"/>
<comment type="caution">
    <text evidence="1">The sequence shown here is derived from an EMBL/GenBank/DDBJ whole genome shotgun (WGS) entry which is preliminary data.</text>
</comment>
<reference evidence="1 2" key="1">
    <citation type="submission" date="2024-03" db="EMBL/GenBank/DDBJ databases">
        <title>Human intestinal bacterial collection.</title>
        <authorList>
            <person name="Pauvert C."/>
            <person name="Hitch T.C.A."/>
            <person name="Clavel T."/>
        </authorList>
    </citation>
    <scope>NUCLEOTIDE SEQUENCE [LARGE SCALE GENOMIC DNA]</scope>
    <source>
        <strain evidence="1 2">CLA-AP-H34</strain>
    </source>
</reference>